<evidence type="ECO:0000313" key="8">
    <source>
        <dbReference type="EMBL" id="AKF25852.1"/>
    </source>
</evidence>
<dbReference type="Pfam" id="PF14659">
    <property type="entry name" value="Phage_int_SAM_3"/>
    <property type="match status" value="1"/>
</dbReference>
<comment type="similarity">
    <text evidence="1">Belongs to the 'phage' integrase family.</text>
</comment>
<evidence type="ECO:0000256" key="1">
    <source>
        <dbReference type="ARBA" id="ARBA00008857"/>
    </source>
</evidence>
<accession>A0A7U4RRI8</accession>
<dbReference type="AlphaFoldDB" id="A0A7U4RRI8"/>
<keyword evidence="9" id="KW-1185">Reference proteome</keyword>
<dbReference type="KEGG" id="slh:YH65_11020"/>
<dbReference type="InterPro" id="IPR013762">
    <property type="entry name" value="Integrase-like_cat_sf"/>
</dbReference>
<feature type="domain" description="Core-binding (CB)" evidence="7">
    <location>
        <begin position="62"/>
        <end position="139"/>
    </location>
</feature>
<sequence length="354" mass="41201">MVKMFCRNNGKLYLEYEAYGRTVQKSTRLPDTPLNRSMIQKEVIPALQAKILRGDFSVDVPKKFSHYSEIFLRSKIHNKTYKRITMHVEQINVYFGDIRIDKIKRSDIKNWVQDMLETRSPKTVRNYMASLVGVIDVAIDHEVIHNNVARNIKLPEHDVEEIEPFTDDEVRRILDAADGFLKLYLAIGFFTGMRMGEILGLMWSDIDLDKKVIRVRRSVVDGNVTTPKTKKSIREVPILDDLLPYLEFTGKSLWLFVKADGFRVNRFGENHYREWRVLLATLGIKYRKPYATRHTFIVSMLKHSDMSIMQIAQLVGHSTTQMIIRNYGKFIKGEHLKVDRKLKLFTDKSADSSA</sequence>
<keyword evidence="3 5" id="KW-0238">DNA-binding</keyword>
<dbReference type="InterPro" id="IPR050090">
    <property type="entry name" value="Tyrosine_recombinase_XerCD"/>
</dbReference>
<reference evidence="9" key="2">
    <citation type="journal article" date="2017" name="Stand. Genomic Sci.">
        <title>Complete genome sequence of the sulfur-oxidizing chemolithoautotrophic Sulfurovum lithotrophicum 42BKTT.</title>
        <authorList>
            <person name="Jeon W."/>
            <person name="Priscilla L."/>
            <person name="Park G."/>
            <person name="Lee H."/>
            <person name="Lee N."/>
            <person name="Lee D."/>
            <person name="Kwon H."/>
            <person name="Ahn I."/>
            <person name="Lee C."/>
            <person name="Lee H."/>
            <person name="Ahn J."/>
        </authorList>
    </citation>
    <scope>NUCLEOTIDE SEQUENCE [LARGE SCALE GENOMIC DNA]</scope>
    <source>
        <strain evidence="9">ATCC BAA-797 / 42BKT</strain>
    </source>
</reference>
<keyword evidence="2" id="KW-0229">DNA integration</keyword>
<dbReference type="SUPFAM" id="SSF56349">
    <property type="entry name" value="DNA breaking-rejoining enzymes"/>
    <property type="match status" value="1"/>
</dbReference>
<dbReference type="PANTHER" id="PTHR30349">
    <property type="entry name" value="PHAGE INTEGRASE-RELATED"/>
    <property type="match status" value="1"/>
</dbReference>
<feature type="domain" description="Tyr recombinase" evidence="6">
    <location>
        <begin position="160"/>
        <end position="341"/>
    </location>
</feature>
<dbReference type="InterPro" id="IPR004107">
    <property type="entry name" value="Integrase_SAM-like_N"/>
</dbReference>
<dbReference type="CDD" id="cd01189">
    <property type="entry name" value="INT_ICEBs1_C_like"/>
    <property type="match status" value="1"/>
</dbReference>
<dbReference type="InterPro" id="IPR011010">
    <property type="entry name" value="DNA_brk_join_enz"/>
</dbReference>
<dbReference type="PROSITE" id="PS51898">
    <property type="entry name" value="TYR_RECOMBINASE"/>
    <property type="match status" value="1"/>
</dbReference>
<name>A0A7U4RRI8_9BACT</name>
<evidence type="ECO:0000256" key="3">
    <source>
        <dbReference type="ARBA" id="ARBA00023125"/>
    </source>
</evidence>
<evidence type="ECO:0000256" key="5">
    <source>
        <dbReference type="PROSITE-ProRule" id="PRU01248"/>
    </source>
</evidence>
<evidence type="ECO:0000256" key="4">
    <source>
        <dbReference type="ARBA" id="ARBA00023172"/>
    </source>
</evidence>
<evidence type="ECO:0000259" key="6">
    <source>
        <dbReference type="PROSITE" id="PS51898"/>
    </source>
</evidence>
<dbReference type="PANTHER" id="PTHR30349:SF41">
    <property type="entry name" value="INTEGRASE_RECOMBINASE PROTEIN MJ0367-RELATED"/>
    <property type="match status" value="1"/>
</dbReference>
<evidence type="ECO:0000259" key="7">
    <source>
        <dbReference type="PROSITE" id="PS51900"/>
    </source>
</evidence>
<evidence type="ECO:0008006" key="10">
    <source>
        <dbReference type="Google" id="ProtNLM"/>
    </source>
</evidence>
<dbReference type="InterPro" id="IPR002104">
    <property type="entry name" value="Integrase_catalytic"/>
</dbReference>
<protein>
    <recommendedName>
        <fullName evidence="10">Site-specific integrase</fullName>
    </recommendedName>
</protein>
<proteinExistence type="inferred from homology"/>
<dbReference type="Gene3D" id="1.10.150.130">
    <property type="match status" value="1"/>
</dbReference>
<dbReference type="GO" id="GO:0003677">
    <property type="term" value="F:DNA binding"/>
    <property type="evidence" value="ECO:0007669"/>
    <property type="project" value="UniProtKB-UniRule"/>
</dbReference>
<dbReference type="Proteomes" id="UP000034444">
    <property type="component" value="Chromosome"/>
</dbReference>
<dbReference type="Pfam" id="PF00589">
    <property type="entry name" value="Phage_integrase"/>
    <property type="match status" value="1"/>
</dbReference>
<dbReference type="GO" id="GO:0015074">
    <property type="term" value="P:DNA integration"/>
    <property type="evidence" value="ECO:0007669"/>
    <property type="project" value="UniProtKB-KW"/>
</dbReference>
<dbReference type="PROSITE" id="PS51900">
    <property type="entry name" value="CB"/>
    <property type="match status" value="1"/>
</dbReference>
<dbReference type="EMBL" id="CP011308">
    <property type="protein sequence ID" value="AKF25852.1"/>
    <property type="molecule type" value="Genomic_DNA"/>
</dbReference>
<evidence type="ECO:0000313" key="9">
    <source>
        <dbReference type="Proteomes" id="UP000034444"/>
    </source>
</evidence>
<dbReference type="GO" id="GO:0006310">
    <property type="term" value="P:DNA recombination"/>
    <property type="evidence" value="ECO:0007669"/>
    <property type="project" value="UniProtKB-KW"/>
</dbReference>
<keyword evidence="4" id="KW-0233">DNA recombination</keyword>
<dbReference type="InterPro" id="IPR044068">
    <property type="entry name" value="CB"/>
</dbReference>
<organism evidence="8 9">
    <name type="scientific">Sulfurovum lithotrophicum</name>
    <dbReference type="NCBI Taxonomy" id="206403"/>
    <lineage>
        <taxon>Bacteria</taxon>
        <taxon>Pseudomonadati</taxon>
        <taxon>Campylobacterota</taxon>
        <taxon>Epsilonproteobacteria</taxon>
        <taxon>Campylobacterales</taxon>
        <taxon>Sulfurovaceae</taxon>
        <taxon>Sulfurovum</taxon>
    </lineage>
</organism>
<evidence type="ECO:0000256" key="2">
    <source>
        <dbReference type="ARBA" id="ARBA00022908"/>
    </source>
</evidence>
<reference evidence="8 9" key="1">
    <citation type="submission" date="2015-04" db="EMBL/GenBank/DDBJ databases">
        <title>Complete genome sequence of Sulfurovum lithotrophicum ATCC BAA-797T.</title>
        <authorList>
            <person name="Ahn J."/>
            <person name="Park G."/>
            <person name="Jeon W."/>
            <person name="Jang Y."/>
            <person name="Jang M."/>
            <person name="Lee H."/>
            <person name="Lee H."/>
        </authorList>
    </citation>
    <scope>NUCLEOTIDE SEQUENCE [LARGE SCALE GENOMIC DNA]</scope>
    <source>
        <strain evidence="9">ATCC BAA-797 / 42BKT</strain>
    </source>
</reference>
<gene>
    <name evidence="8" type="ORF">YH65_11020</name>
</gene>
<dbReference type="InterPro" id="IPR010998">
    <property type="entry name" value="Integrase_recombinase_N"/>
</dbReference>
<dbReference type="Gene3D" id="1.10.443.10">
    <property type="entry name" value="Intergrase catalytic core"/>
    <property type="match status" value="1"/>
</dbReference>